<comment type="caution">
    <text evidence="1">The sequence shown here is derived from an EMBL/GenBank/DDBJ whole genome shotgun (WGS) entry which is preliminary data.</text>
</comment>
<dbReference type="AlphaFoldDB" id="A0A2T1AG71"/>
<sequence length="243" mass="25961">MTQSTPREVVIFGASGGLGRALVAAYAARDSVTRIHAVGRRIDALPTGEKITPHRADITCETDLEALAPQLGEPDLVLVATGLLSDPETGLKPEKSYRQQSMAAFEQVFRVNTFGPGLVAKHLLGRMPRQGRTVFAALSARVGSISDNGFGGWHAYRASKAALCMLMRNYAIEVARKNPDAICVCLHPGTVDTGLSAPFQSNVPEDKLFAPDYAANCLQGVLDGLNPKDSGGQFDWAGKKIPE</sequence>
<dbReference type="Proteomes" id="UP000237718">
    <property type="component" value="Unassembled WGS sequence"/>
</dbReference>
<dbReference type="InterPro" id="IPR051468">
    <property type="entry name" value="Fungal_SecMetab_SDRs"/>
</dbReference>
<dbReference type="PANTHER" id="PTHR43544">
    <property type="entry name" value="SHORT-CHAIN DEHYDROGENASE/REDUCTASE"/>
    <property type="match status" value="1"/>
</dbReference>
<reference evidence="1 2" key="1">
    <citation type="submission" date="2018-03" db="EMBL/GenBank/DDBJ databases">
        <title>Genomic Encyclopedia of Archaeal and Bacterial Type Strains, Phase II (KMG-II): from individual species to whole genera.</title>
        <authorList>
            <person name="Goeker M."/>
        </authorList>
    </citation>
    <scope>NUCLEOTIDE SEQUENCE [LARGE SCALE GENOMIC DNA]</scope>
    <source>
        <strain evidence="1 2">DSM 25328</strain>
    </source>
</reference>
<dbReference type="RefSeq" id="WP_106163844.1">
    <property type="nucleotide sequence ID" value="NZ_PVUF01000006.1"/>
</dbReference>
<evidence type="ECO:0000313" key="1">
    <source>
        <dbReference type="EMBL" id="PRZ47580.1"/>
    </source>
</evidence>
<dbReference type="PRINTS" id="PR00081">
    <property type="entry name" value="GDHRDH"/>
</dbReference>
<accession>A0A2T1AG71</accession>
<name>A0A2T1AG71_TRISK</name>
<dbReference type="GO" id="GO:0016491">
    <property type="term" value="F:oxidoreductase activity"/>
    <property type="evidence" value="ECO:0007669"/>
    <property type="project" value="TreeGrafter"/>
</dbReference>
<organism evidence="1 2">
    <name type="scientific">Tritonibacter scottomollicae</name>
    <name type="common">Epibacterium scottomollicae</name>
    <dbReference type="NCBI Taxonomy" id="483013"/>
    <lineage>
        <taxon>Bacteria</taxon>
        <taxon>Pseudomonadati</taxon>
        <taxon>Pseudomonadota</taxon>
        <taxon>Alphaproteobacteria</taxon>
        <taxon>Rhodobacterales</taxon>
        <taxon>Paracoccaceae</taxon>
        <taxon>Tritonibacter</taxon>
    </lineage>
</organism>
<dbReference type="InterPro" id="IPR036291">
    <property type="entry name" value="NAD(P)-bd_dom_sf"/>
</dbReference>
<dbReference type="PANTHER" id="PTHR43544:SF12">
    <property type="entry name" value="NAD(P)-BINDING ROSSMANN-FOLD SUPERFAMILY PROTEIN"/>
    <property type="match status" value="1"/>
</dbReference>
<dbReference type="Gene3D" id="3.40.50.720">
    <property type="entry name" value="NAD(P)-binding Rossmann-like Domain"/>
    <property type="match status" value="1"/>
</dbReference>
<gene>
    <name evidence="1" type="ORF">CLV89_106113</name>
</gene>
<dbReference type="InterPro" id="IPR002347">
    <property type="entry name" value="SDR_fam"/>
</dbReference>
<dbReference type="EMBL" id="PVUF01000006">
    <property type="protein sequence ID" value="PRZ47580.1"/>
    <property type="molecule type" value="Genomic_DNA"/>
</dbReference>
<dbReference type="OrthoDB" id="9785826at2"/>
<dbReference type="Pfam" id="PF00106">
    <property type="entry name" value="adh_short"/>
    <property type="match status" value="1"/>
</dbReference>
<dbReference type="GO" id="GO:0005737">
    <property type="term" value="C:cytoplasm"/>
    <property type="evidence" value="ECO:0007669"/>
    <property type="project" value="TreeGrafter"/>
</dbReference>
<proteinExistence type="predicted"/>
<evidence type="ECO:0000313" key="2">
    <source>
        <dbReference type="Proteomes" id="UP000237718"/>
    </source>
</evidence>
<protein>
    <submittedName>
        <fullName evidence="1">NAD(P)-dependent dehydrogenase (Short-subunit alcohol dehydrogenase family)</fullName>
    </submittedName>
</protein>
<dbReference type="SUPFAM" id="SSF51735">
    <property type="entry name" value="NAD(P)-binding Rossmann-fold domains"/>
    <property type="match status" value="1"/>
</dbReference>